<dbReference type="NCBIfam" id="NF005822">
    <property type="entry name" value="PRK07708.1"/>
    <property type="match status" value="1"/>
</dbReference>
<sequence length="222" mass="25940">MNIRIEWVYKLPKKNNTYKMISDVMPVKEALLLEEDLTRTGRVVSYQFFDGDDDSWTKKELLAFLKEMETEPHDLIAYIDGGYNKVTRDAGLGIALYYKQNGQRWRYRVNERIESIENNNEAEFAALAYLLTICEELGIHHEPITIHTDSKTLYHQINGEWPSYEQTLTRWLDRIESNTTRLGIKADYKLLPRHENKEADQLASQALQNILISGKKEQAKTK</sequence>
<dbReference type="InterPro" id="IPR012337">
    <property type="entry name" value="RNaseH-like_sf"/>
</dbReference>
<proteinExistence type="predicted"/>
<dbReference type="Pfam" id="PF13456">
    <property type="entry name" value="RVT_3"/>
    <property type="match status" value="1"/>
</dbReference>
<dbReference type="Gene3D" id="3.30.420.10">
    <property type="entry name" value="Ribonuclease H-like superfamily/Ribonuclease H"/>
    <property type="match status" value="1"/>
</dbReference>
<organism evidence="2 3">
    <name type="scientific">Alkalicoccobacillus plakortidis</name>
    <dbReference type="NCBI Taxonomy" id="444060"/>
    <lineage>
        <taxon>Bacteria</taxon>
        <taxon>Bacillati</taxon>
        <taxon>Bacillota</taxon>
        <taxon>Bacilli</taxon>
        <taxon>Bacillales</taxon>
        <taxon>Bacillaceae</taxon>
        <taxon>Alkalicoccobacillus</taxon>
    </lineage>
</organism>
<dbReference type="PANTHER" id="PTHR48475:SF1">
    <property type="entry name" value="RNASE H TYPE-1 DOMAIN-CONTAINING PROTEIN"/>
    <property type="match status" value="1"/>
</dbReference>
<evidence type="ECO:0000313" key="3">
    <source>
        <dbReference type="Proteomes" id="UP001203665"/>
    </source>
</evidence>
<dbReference type="PANTHER" id="PTHR48475">
    <property type="entry name" value="RIBONUCLEASE H"/>
    <property type="match status" value="1"/>
</dbReference>
<dbReference type="Proteomes" id="UP001203665">
    <property type="component" value="Unassembled WGS sequence"/>
</dbReference>
<evidence type="ECO:0000259" key="1">
    <source>
        <dbReference type="PROSITE" id="PS50879"/>
    </source>
</evidence>
<dbReference type="CDD" id="cd09279">
    <property type="entry name" value="RNase_HI_like"/>
    <property type="match status" value="1"/>
</dbReference>
<dbReference type="PROSITE" id="PS50879">
    <property type="entry name" value="RNASE_H_1"/>
    <property type="match status" value="1"/>
</dbReference>
<accession>A0ABT0XFF6</accession>
<dbReference type="SUPFAM" id="SSF53098">
    <property type="entry name" value="Ribonuclease H-like"/>
    <property type="match status" value="1"/>
</dbReference>
<protein>
    <submittedName>
        <fullName evidence="2">Reverse transcriptase-like protein</fullName>
    </submittedName>
</protein>
<dbReference type="RefSeq" id="WP_251604605.1">
    <property type="nucleotide sequence ID" value="NZ_JAMQJY010000001.1"/>
</dbReference>
<name>A0ABT0XFF6_9BACI</name>
<feature type="domain" description="RNase H type-1" evidence="1">
    <location>
        <begin position="71"/>
        <end position="208"/>
    </location>
</feature>
<comment type="caution">
    <text evidence="2">The sequence shown here is derived from an EMBL/GenBank/DDBJ whole genome shotgun (WGS) entry which is preliminary data.</text>
</comment>
<dbReference type="InterPro" id="IPR036397">
    <property type="entry name" value="RNaseH_sf"/>
</dbReference>
<dbReference type="EMBL" id="JAMQJY010000001">
    <property type="protein sequence ID" value="MCM2674630.1"/>
    <property type="molecule type" value="Genomic_DNA"/>
</dbReference>
<gene>
    <name evidence="2" type="ORF">NDM98_03300</name>
</gene>
<evidence type="ECO:0000313" key="2">
    <source>
        <dbReference type="EMBL" id="MCM2674630.1"/>
    </source>
</evidence>
<dbReference type="InterPro" id="IPR002156">
    <property type="entry name" value="RNaseH_domain"/>
</dbReference>
<keyword evidence="3" id="KW-1185">Reference proteome</keyword>
<reference evidence="2" key="1">
    <citation type="submission" date="2022-06" db="EMBL/GenBank/DDBJ databases">
        <title>Alkalicoccobacillus porphyridii sp. nov., isolated from a marine red alga, Porphyridium purpureum and reclassification of Shouchella plakortidis and Shouchella gibsonii as Alkalicoccobacillus plakortidis comb. nov. and Alkalicoccobacillus gibsonii comb. nov.</title>
        <authorList>
            <person name="Kim K.H."/>
            <person name="Lee J.K."/>
            <person name="Han D.M."/>
            <person name="Baek J.H."/>
            <person name="Jeon C.O."/>
        </authorList>
    </citation>
    <scope>NUCLEOTIDE SEQUENCE</scope>
    <source>
        <strain evidence="2">DSM 19153</strain>
    </source>
</reference>